<evidence type="ECO:0000256" key="2">
    <source>
        <dbReference type="SAM" id="Phobius"/>
    </source>
</evidence>
<sequence length="125" mass="12470">PTAPAAETSRAGSLAGEGRERPGRAGVDAESGEVGPDDPTETETDREAGADTGTGTDPTGREPTGRPSGNPYDRDDPDAGADADPVTRPGAGDGPVLRALPLGSGLILIGLGLGLAFVALRVRRS</sequence>
<keyword evidence="2" id="KW-0812">Transmembrane</keyword>
<dbReference type="EMBL" id="VJZE01000150">
    <property type="protein sequence ID" value="MPY42391.1"/>
    <property type="molecule type" value="Genomic_DNA"/>
</dbReference>
<evidence type="ECO:0000313" key="3">
    <source>
        <dbReference type="EMBL" id="MPY42391.1"/>
    </source>
</evidence>
<protein>
    <submittedName>
        <fullName evidence="3">Uncharacterized protein</fullName>
    </submittedName>
</protein>
<reference evidence="3 4" key="1">
    <citation type="submission" date="2019-07" db="EMBL/GenBank/DDBJ databases">
        <title>New species of Amycolatopsis and Streptomyces.</title>
        <authorList>
            <person name="Duangmal K."/>
            <person name="Teo W.F.A."/>
            <person name="Lipun K."/>
        </authorList>
    </citation>
    <scope>NUCLEOTIDE SEQUENCE [LARGE SCALE GENOMIC DNA]</scope>
    <source>
        <strain evidence="3 4">TISTR 2346</strain>
    </source>
</reference>
<feature type="non-terminal residue" evidence="3">
    <location>
        <position position="1"/>
    </location>
</feature>
<proteinExistence type="predicted"/>
<dbReference type="AlphaFoldDB" id="A0A5N8W4H1"/>
<keyword evidence="4" id="KW-1185">Reference proteome</keyword>
<gene>
    <name evidence="3" type="ORF">FNH04_21535</name>
</gene>
<keyword evidence="2" id="KW-1133">Transmembrane helix</keyword>
<dbReference type="RefSeq" id="WP_152786684.1">
    <property type="nucleotide sequence ID" value="NZ_VJZE01000150.1"/>
</dbReference>
<comment type="caution">
    <text evidence="3">The sequence shown here is derived from an EMBL/GenBank/DDBJ whole genome shotgun (WGS) entry which is preliminary data.</text>
</comment>
<evidence type="ECO:0000256" key="1">
    <source>
        <dbReference type="SAM" id="MobiDB-lite"/>
    </source>
</evidence>
<keyword evidence="2" id="KW-0472">Membrane</keyword>
<feature type="transmembrane region" description="Helical" evidence="2">
    <location>
        <begin position="99"/>
        <end position="120"/>
    </location>
</feature>
<organism evidence="3 4">
    <name type="scientific">Streptomyces phyllanthi</name>
    <dbReference type="NCBI Taxonomy" id="1803180"/>
    <lineage>
        <taxon>Bacteria</taxon>
        <taxon>Bacillati</taxon>
        <taxon>Actinomycetota</taxon>
        <taxon>Actinomycetes</taxon>
        <taxon>Kitasatosporales</taxon>
        <taxon>Streptomycetaceae</taxon>
        <taxon>Streptomyces</taxon>
    </lineage>
</organism>
<accession>A0A5N8W4H1</accession>
<feature type="region of interest" description="Disordered" evidence="1">
    <location>
        <begin position="1"/>
        <end position="96"/>
    </location>
</feature>
<evidence type="ECO:0000313" key="4">
    <source>
        <dbReference type="Proteomes" id="UP000326979"/>
    </source>
</evidence>
<dbReference type="Proteomes" id="UP000326979">
    <property type="component" value="Unassembled WGS sequence"/>
</dbReference>
<name>A0A5N8W4H1_9ACTN</name>